<gene>
    <name evidence="1" type="ORF">HNR10_004967</name>
</gene>
<organism evidence="1 2">
    <name type="scientific">Nocardiopsis aegyptia</name>
    <dbReference type="NCBI Taxonomy" id="220378"/>
    <lineage>
        <taxon>Bacteria</taxon>
        <taxon>Bacillati</taxon>
        <taxon>Actinomycetota</taxon>
        <taxon>Actinomycetes</taxon>
        <taxon>Streptosporangiales</taxon>
        <taxon>Nocardiopsidaceae</taxon>
        <taxon>Nocardiopsis</taxon>
    </lineage>
</organism>
<dbReference type="EMBL" id="JACCFS010000001">
    <property type="protein sequence ID" value="NYJ37086.1"/>
    <property type="molecule type" value="Genomic_DNA"/>
</dbReference>
<protein>
    <submittedName>
        <fullName evidence="1">Uncharacterized protein</fullName>
    </submittedName>
</protein>
<sequence>MEGVLAVIALVAVVVSAGAITVAAHFRTERSSEMRAWAREHGWHYTEHHPRPLEDAVLPRPVHGDHARAQHVLTGRRGQYLVTAFEHTHTATAPDRRGTGRTRHTYRVVAVRTPGPVAELEIRRRDLPRTVPDHDIGDVDPAFGSAFHAVGSDDEFTRSVLDHDTAAWLLADSRSRSLPVRFTGDYVLTWAPMGLDPDRALTAADYLIELVNRIPEQAWKRRAPGA</sequence>
<evidence type="ECO:0000313" key="2">
    <source>
        <dbReference type="Proteomes" id="UP000572051"/>
    </source>
</evidence>
<reference evidence="1 2" key="1">
    <citation type="submission" date="2020-07" db="EMBL/GenBank/DDBJ databases">
        <title>Sequencing the genomes of 1000 actinobacteria strains.</title>
        <authorList>
            <person name="Klenk H.-P."/>
        </authorList>
    </citation>
    <scope>NUCLEOTIDE SEQUENCE [LARGE SCALE GENOMIC DNA]</scope>
    <source>
        <strain evidence="1 2">DSM 44442</strain>
    </source>
</reference>
<dbReference type="Proteomes" id="UP000572051">
    <property type="component" value="Unassembled WGS sequence"/>
</dbReference>
<comment type="caution">
    <text evidence="1">The sequence shown here is derived from an EMBL/GenBank/DDBJ whole genome shotgun (WGS) entry which is preliminary data.</text>
</comment>
<dbReference type="RefSeq" id="WP_179827487.1">
    <property type="nucleotide sequence ID" value="NZ_JACCFS010000001.1"/>
</dbReference>
<keyword evidence="2" id="KW-1185">Reference proteome</keyword>
<evidence type="ECO:0000313" key="1">
    <source>
        <dbReference type="EMBL" id="NYJ37086.1"/>
    </source>
</evidence>
<proteinExistence type="predicted"/>
<accession>A0A7Z0ESS6</accession>
<dbReference type="AlphaFoldDB" id="A0A7Z0ESS6"/>
<name>A0A7Z0ESS6_9ACTN</name>